<evidence type="ECO:0000313" key="1">
    <source>
        <dbReference type="EMBL" id="GAA4491714.1"/>
    </source>
</evidence>
<dbReference type="EMBL" id="BAABFB010000097">
    <property type="protein sequence ID" value="GAA4491714.1"/>
    <property type="molecule type" value="Genomic_DNA"/>
</dbReference>
<dbReference type="Proteomes" id="UP001501183">
    <property type="component" value="Unassembled WGS sequence"/>
</dbReference>
<proteinExistence type="predicted"/>
<accession>A0ABP8PSM2</accession>
<reference evidence="2" key="1">
    <citation type="journal article" date="2019" name="Int. J. Syst. Evol. Microbiol.">
        <title>The Global Catalogue of Microorganisms (GCM) 10K type strain sequencing project: providing services to taxonomists for standard genome sequencing and annotation.</title>
        <authorList>
            <consortium name="The Broad Institute Genomics Platform"/>
            <consortium name="The Broad Institute Genome Sequencing Center for Infectious Disease"/>
            <person name="Wu L."/>
            <person name="Ma J."/>
        </authorList>
    </citation>
    <scope>NUCLEOTIDE SEQUENCE [LARGE SCALE GENOMIC DNA]</scope>
    <source>
        <strain evidence="2">JCM 32206</strain>
    </source>
</reference>
<comment type="caution">
    <text evidence="1">The sequence shown here is derived from an EMBL/GenBank/DDBJ whole genome shotgun (WGS) entry which is preliminary data.</text>
</comment>
<evidence type="ECO:0000313" key="2">
    <source>
        <dbReference type="Proteomes" id="UP001501183"/>
    </source>
</evidence>
<evidence type="ECO:0008006" key="3">
    <source>
        <dbReference type="Google" id="ProtNLM"/>
    </source>
</evidence>
<keyword evidence="2" id="KW-1185">Reference proteome</keyword>
<organism evidence="1 2">
    <name type="scientific">Rhodococcus olei</name>
    <dbReference type="NCBI Taxonomy" id="2161675"/>
    <lineage>
        <taxon>Bacteria</taxon>
        <taxon>Bacillati</taxon>
        <taxon>Actinomycetota</taxon>
        <taxon>Actinomycetes</taxon>
        <taxon>Mycobacteriales</taxon>
        <taxon>Nocardiaceae</taxon>
        <taxon>Rhodococcus</taxon>
    </lineage>
</organism>
<gene>
    <name evidence="1" type="ORF">GCM10023094_56360</name>
</gene>
<sequence>MNPHEQELLDFAQRWEPFGGPSAADILVEFGMTPTRFSERLEELQRFRCRRSITQ</sequence>
<protein>
    <recommendedName>
        <fullName evidence="3">DUF3263 domain-containing protein</fullName>
    </recommendedName>
</protein>
<name>A0ABP8PSM2_9NOCA</name>